<name>A0A096BIK5_9FIRM</name>
<dbReference type="GO" id="GO:0071555">
    <property type="term" value="P:cell wall organization"/>
    <property type="evidence" value="ECO:0007669"/>
    <property type="project" value="TreeGrafter"/>
</dbReference>
<dbReference type="GO" id="GO:0008658">
    <property type="term" value="F:penicillin binding"/>
    <property type="evidence" value="ECO:0007669"/>
    <property type="project" value="InterPro"/>
</dbReference>
<dbReference type="Pfam" id="PF03717">
    <property type="entry name" value="PBP_dimer"/>
    <property type="match status" value="1"/>
</dbReference>
<dbReference type="SMART" id="SM00740">
    <property type="entry name" value="PASTA"/>
    <property type="match status" value="2"/>
</dbReference>
<comment type="subcellular location">
    <subcellularLocation>
        <location evidence="1">Membrane</location>
    </subcellularLocation>
</comment>
<dbReference type="PANTHER" id="PTHR30627:SF1">
    <property type="entry name" value="PEPTIDOGLYCAN D,D-TRANSPEPTIDASE FTSI"/>
    <property type="match status" value="1"/>
</dbReference>
<evidence type="ECO:0000256" key="1">
    <source>
        <dbReference type="ARBA" id="ARBA00004370"/>
    </source>
</evidence>
<organism evidence="5 6">
    <name type="scientific">Caloranaerobacter azorensis H53214</name>
    <dbReference type="NCBI Taxonomy" id="1156417"/>
    <lineage>
        <taxon>Bacteria</taxon>
        <taxon>Bacillati</taxon>
        <taxon>Bacillota</taxon>
        <taxon>Tissierellia</taxon>
        <taxon>Tissierellales</taxon>
        <taxon>Thermohalobacteraceae</taxon>
        <taxon>Caloranaerobacter</taxon>
    </lineage>
</organism>
<accession>A0A096BIK5</accession>
<dbReference type="STRING" id="1156417.Y919_05515"/>
<protein>
    <submittedName>
        <fullName evidence="5">Stage V sporulation protein D</fullName>
    </submittedName>
</protein>
<dbReference type="PANTHER" id="PTHR30627">
    <property type="entry name" value="PEPTIDOGLYCAN D,D-TRANSPEPTIDASE"/>
    <property type="match status" value="1"/>
</dbReference>
<keyword evidence="3" id="KW-0472">Membrane</keyword>
<dbReference type="InterPro" id="IPR005311">
    <property type="entry name" value="PBP_dimer"/>
</dbReference>
<evidence type="ECO:0000313" key="5">
    <source>
        <dbReference type="EMBL" id="KGG80563.1"/>
    </source>
</evidence>
<dbReference type="InterPro" id="IPR050515">
    <property type="entry name" value="Beta-lactam/transpept"/>
</dbReference>
<feature type="domain" description="PASTA" evidence="4">
    <location>
        <begin position="663"/>
        <end position="722"/>
    </location>
</feature>
<dbReference type="InterPro" id="IPR036138">
    <property type="entry name" value="PBP_dimer_sf"/>
</dbReference>
<dbReference type="InterPro" id="IPR001460">
    <property type="entry name" value="PCN-bd_Tpept"/>
</dbReference>
<dbReference type="SUPFAM" id="SSF54184">
    <property type="entry name" value="Penicillin-binding protein 2x (pbp-2x), c-terminal domain"/>
    <property type="match status" value="2"/>
</dbReference>
<dbReference type="EMBL" id="AZTB01000021">
    <property type="protein sequence ID" value="KGG80563.1"/>
    <property type="molecule type" value="Genomic_DNA"/>
</dbReference>
<dbReference type="Pfam" id="PF03793">
    <property type="entry name" value="PASTA"/>
    <property type="match status" value="2"/>
</dbReference>
<dbReference type="Gene3D" id="3.90.1310.10">
    <property type="entry name" value="Penicillin-binding protein 2a (Domain 2)"/>
    <property type="match status" value="1"/>
</dbReference>
<dbReference type="AlphaFoldDB" id="A0A096BIK5"/>
<reference evidence="5 6" key="1">
    <citation type="submission" date="2013-12" db="EMBL/GenBank/DDBJ databases">
        <title>Draft genome sequence of Caloranaerobacter sp. H53214.</title>
        <authorList>
            <person name="Jiang L.J."/>
            <person name="Shao Z.Z."/>
            <person name="Long M.N."/>
        </authorList>
    </citation>
    <scope>NUCLEOTIDE SEQUENCE [LARGE SCALE GENOMIC DNA]</scope>
    <source>
        <strain evidence="5 6">H53214</strain>
    </source>
</reference>
<dbReference type="SUPFAM" id="SSF56519">
    <property type="entry name" value="Penicillin binding protein dimerisation domain"/>
    <property type="match status" value="1"/>
</dbReference>
<dbReference type="CDD" id="cd06577">
    <property type="entry name" value="PASTA_pknB"/>
    <property type="match status" value="1"/>
</dbReference>
<dbReference type="InterPro" id="IPR012338">
    <property type="entry name" value="Beta-lactam/transpept-like"/>
</dbReference>
<dbReference type="PROSITE" id="PS51178">
    <property type="entry name" value="PASTA"/>
    <property type="match status" value="2"/>
</dbReference>
<sequence length="724" mass="80876">MSSPTISTKKRLIAMLLLVSIASLSLTIRLGYLQIVKGEELKKLALEQWTRDIPVRAKRGVIFDRKGKKLAISVSADTVWCRPADVKNPKETAKILAEVLDLDEDNVYKKITSRQSVVKIKMWISKEKADILRSKKLSGIEIVDDNKRYYPYDNFAAHILGFTDIDNVGLYGIEKTYNKYLTGTPGRWIKTADAVGRQLPYANEKLYEPKDGLSVVLTIDETIQHFAEKAALEALLKNKAKRVSIIIMEPKTGDILAMASKPDYDPNNPREPLDENLKQQWKELPQKELIKKWYDMWRNFPINDVYEPGSTFKIITAAAGLEENVVTPESQFYCDGFITSVKGARLKCWRWYNPHGSETFVEGVQNSCNEVFVAVGQRLGKERMYKYIKAFGFGEKTGIELTGEQSGIIPRGPEYMKEVNLATISYGQGIAVTPIQLITAISAVANGGNLMKPRIVKELVDDKGNVVHEFKPVIKRKVISKDTSKTLLSILETVVSSGTGKKAYVPGYRVGGKTGTAQKVINGRYAEGKYVASFVAIAPVNDPKITVLVVIDEPSNGEYYGGRIAAPVAGQVIKETLNYLDVEPQFTADEQKNNDEKTVVVPEVRNLTIKEAVNKLKKAGLDYNTETLDIQKDSLVIDQFPLPGTKVKKGSMIDLYVYSRRKEDSKIIMPNLKGKTMEEVTELLNNLGLRFKFKGNGVVKSQYPAAGTMVEFNSLVKVEFGKVN</sequence>
<dbReference type="NCBIfam" id="TIGR02214">
    <property type="entry name" value="spoVD_pbp"/>
    <property type="match status" value="1"/>
</dbReference>
<comment type="caution">
    <text evidence="5">The sequence shown here is derived from an EMBL/GenBank/DDBJ whole genome shotgun (WGS) entry which is preliminary data.</text>
</comment>
<feature type="domain" description="PASTA" evidence="4">
    <location>
        <begin position="595"/>
        <end position="659"/>
    </location>
</feature>
<evidence type="ECO:0000313" key="6">
    <source>
        <dbReference type="Proteomes" id="UP000029622"/>
    </source>
</evidence>
<dbReference type="Gene3D" id="3.40.710.10">
    <property type="entry name" value="DD-peptidase/beta-lactamase superfamily"/>
    <property type="match status" value="1"/>
</dbReference>
<dbReference type="Proteomes" id="UP000029622">
    <property type="component" value="Unassembled WGS sequence"/>
</dbReference>
<comment type="similarity">
    <text evidence="2">Belongs to the transpeptidase family.</text>
</comment>
<dbReference type="InterPro" id="IPR005543">
    <property type="entry name" value="PASTA_dom"/>
</dbReference>
<dbReference type="SUPFAM" id="SSF56601">
    <property type="entry name" value="beta-lactamase/transpeptidase-like"/>
    <property type="match status" value="1"/>
</dbReference>
<gene>
    <name evidence="5" type="ORF">Y919_05515</name>
</gene>
<dbReference type="InterPro" id="IPR011927">
    <property type="entry name" value="SpoVD_pbp"/>
</dbReference>
<evidence type="ECO:0000259" key="4">
    <source>
        <dbReference type="PROSITE" id="PS51178"/>
    </source>
</evidence>
<dbReference type="Pfam" id="PF00905">
    <property type="entry name" value="Transpeptidase"/>
    <property type="match status" value="1"/>
</dbReference>
<evidence type="ECO:0000256" key="2">
    <source>
        <dbReference type="ARBA" id="ARBA00007171"/>
    </source>
</evidence>
<dbReference type="CDD" id="cd06575">
    <property type="entry name" value="PASTA_Pbp2x-like_2"/>
    <property type="match status" value="1"/>
</dbReference>
<dbReference type="RefSeq" id="WP_035163110.1">
    <property type="nucleotide sequence ID" value="NZ_AZTB01000021.1"/>
</dbReference>
<dbReference type="GO" id="GO:0005886">
    <property type="term" value="C:plasma membrane"/>
    <property type="evidence" value="ECO:0007669"/>
    <property type="project" value="TreeGrafter"/>
</dbReference>
<dbReference type="Gene3D" id="3.30.10.20">
    <property type="match status" value="2"/>
</dbReference>
<evidence type="ECO:0000256" key="3">
    <source>
        <dbReference type="ARBA" id="ARBA00023136"/>
    </source>
</evidence>
<proteinExistence type="inferred from homology"/>